<gene>
    <name evidence="3" type="ORF">EBO15_31155</name>
</gene>
<keyword evidence="2" id="KW-0812">Transmembrane</keyword>
<keyword evidence="2" id="KW-0472">Membrane</keyword>
<dbReference type="EMBL" id="RFFG01000076">
    <property type="protein sequence ID" value="RMI38931.1"/>
    <property type="molecule type" value="Genomic_DNA"/>
</dbReference>
<evidence type="ECO:0000256" key="2">
    <source>
        <dbReference type="SAM" id="Phobius"/>
    </source>
</evidence>
<accession>A0A3M2LN83</accession>
<feature type="compositionally biased region" description="Basic residues" evidence="1">
    <location>
        <begin position="275"/>
        <end position="285"/>
    </location>
</feature>
<dbReference type="Proteomes" id="UP000282674">
    <property type="component" value="Unassembled WGS sequence"/>
</dbReference>
<reference evidence="3 4" key="1">
    <citation type="submission" date="2018-10" db="EMBL/GenBank/DDBJ databases">
        <title>Isolation from soil.</title>
        <authorList>
            <person name="Hu J."/>
        </authorList>
    </citation>
    <scope>NUCLEOTIDE SEQUENCE [LARGE SCALE GENOMIC DNA]</scope>
    <source>
        <strain evidence="3 4">NEAU-Ht49</strain>
    </source>
</reference>
<keyword evidence="4" id="KW-1185">Reference proteome</keyword>
<organism evidence="3 4">
    <name type="scientific">Actinomadura harenae</name>
    <dbReference type="NCBI Taxonomy" id="2483351"/>
    <lineage>
        <taxon>Bacteria</taxon>
        <taxon>Bacillati</taxon>
        <taxon>Actinomycetota</taxon>
        <taxon>Actinomycetes</taxon>
        <taxon>Streptosporangiales</taxon>
        <taxon>Thermomonosporaceae</taxon>
        <taxon>Actinomadura</taxon>
    </lineage>
</organism>
<feature type="transmembrane region" description="Helical" evidence="2">
    <location>
        <begin position="436"/>
        <end position="455"/>
    </location>
</feature>
<feature type="compositionally biased region" description="Basic and acidic residues" evidence="1">
    <location>
        <begin position="246"/>
        <end position="255"/>
    </location>
</feature>
<evidence type="ECO:0000313" key="3">
    <source>
        <dbReference type="EMBL" id="RMI38931.1"/>
    </source>
</evidence>
<sequence length="590" mass="62733">MLRTGPGAGASPEMVHRLQRAAGNGATAGVLVQRATETVEHEDAIKTVDRGVNKTADNAGTIVGAVGGPLSGGHWRDGVTVDGAKVAGEVSSDLGLLATGVETVKAVMEGYDAVQDRSKLDADGPERGVADRKIRTAVYEGTVGGAKTTRNAMGIAQQGMSIAGAAADQGLNFSGSVLGLITGIAGALRNGRKTLKALDRVKRIRARMADEGDPRGAYTSALHEAGELAALLAELAEGVRGKQAEIGEQDREIGRRQAAVAEQERAEEAAASSRRTAKKQAKRTRGTFGTRDQNTAQSAARGRNDAAARLRTAQQAKARAERELRQAREAKTRLEAELQTARDGENRRRVLFDELSEALKRYTVEVERDAAGKRTDVVTLDELRRYADKKNTRGVTRKAISTVGGLLSVGSGVAGLVVAIAAALGGAALAGTPVGWGLAAAAAAASIGVAAWKGWQFFGKRWAREEYVKDDEGNVRKRKRFERVLQTAAFWRKSGPTKRDTRAEALYQLALNPAEETFGIAELFDHDEWDAVDAAEHDHAVQTRELVAALDAWRSGEARKLVADLGLDWSLLAGMDPATAKKEIARKLGS</sequence>
<evidence type="ECO:0000313" key="4">
    <source>
        <dbReference type="Proteomes" id="UP000282674"/>
    </source>
</evidence>
<feature type="region of interest" description="Disordered" evidence="1">
    <location>
        <begin position="246"/>
        <end position="308"/>
    </location>
</feature>
<dbReference type="AlphaFoldDB" id="A0A3M2LN83"/>
<protein>
    <submittedName>
        <fullName evidence="3">Uncharacterized protein</fullName>
    </submittedName>
</protein>
<name>A0A3M2LN83_9ACTN</name>
<proteinExistence type="predicted"/>
<evidence type="ECO:0000256" key="1">
    <source>
        <dbReference type="SAM" id="MobiDB-lite"/>
    </source>
</evidence>
<keyword evidence="2" id="KW-1133">Transmembrane helix</keyword>
<comment type="caution">
    <text evidence="3">The sequence shown here is derived from an EMBL/GenBank/DDBJ whole genome shotgun (WGS) entry which is preliminary data.</text>
</comment>
<feature type="transmembrane region" description="Helical" evidence="2">
    <location>
        <begin position="399"/>
        <end position="424"/>
    </location>
</feature>